<feature type="compositionally biased region" description="Basic and acidic residues" evidence="1">
    <location>
        <begin position="42"/>
        <end position="57"/>
    </location>
</feature>
<protein>
    <submittedName>
        <fullName evidence="2">Uncharacterized protein</fullName>
    </submittedName>
</protein>
<dbReference type="AlphaFoldDB" id="A0A0A9YTM5"/>
<name>A0A0A9YTM5_LYGHE</name>
<feature type="compositionally biased region" description="Polar residues" evidence="1">
    <location>
        <begin position="16"/>
        <end position="25"/>
    </location>
</feature>
<reference evidence="2" key="1">
    <citation type="journal article" date="2014" name="PLoS ONE">
        <title>Transcriptome-Based Identification of ABC Transporters in the Western Tarnished Plant Bug Lygus hesperus.</title>
        <authorList>
            <person name="Hull J.J."/>
            <person name="Chaney K."/>
            <person name="Geib S.M."/>
            <person name="Fabrick J.A."/>
            <person name="Brent C.S."/>
            <person name="Walsh D."/>
            <person name="Lavine L.C."/>
        </authorList>
    </citation>
    <scope>NUCLEOTIDE SEQUENCE</scope>
</reference>
<sequence length="110" mass="11932">NNTNNNNSTSTSSNTVTAMGSSLIHSNDKRNTTSLLSRRASMKKESSLTRLGQDHSSRGNALLPSLSSRRQSFNLNKMTNSSMVLSPRQTALFRSSSHSRQCLPTGSEDG</sequence>
<dbReference type="EMBL" id="GBHO01007217">
    <property type="protein sequence ID" value="JAG36387.1"/>
    <property type="molecule type" value="Transcribed_RNA"/>
</dbReference>
<evidence type="ECO:0000313" key="2">
    <source>
        <dbReference type="EMBL" id="JAG36387.1"/>
    </source>
</evidence>
<feature type="non-terminal residue" evidence="2">
    <location>
        <position position="1"/>
    </location>
</feature>
<gene>
    <name evidence="2" type="ORF">CM83_10147</name>
</gene>
<proteinExistence type="predicted"/>
<feature type="region of interest" description="Disordered" evidence="1">
    <location>
        <begin position="1"/>
        <end position="68"/>
    </location>
</feature>
<accession>A0A0A9YTM5</accession>
<feature type="compositionally biased region" description="Low complexity" evidence="1">
    <location>
        <begin position="1"/>
        <end position="15"/>
    </location>
</feature>
<evidence type="ECO:0000256" key="1">
    <source>
        <dbReference type="SAM" id="MobiDB-lite"/>
    </source>
</evidence>
<organism evidence="2">
    <name type="scientific">Lygus hesperus</name>
    <name type="common">Western plant bug</name>
    <dbReference type="NCBI Taxonomy" id="30085"/>
    <lineage>
        <taxon>Eukaryota</taxon>
        <taxon>Metazoa</taxon>
        <taxon>Ecdysozoa</taxon>
        <taxon>Arthropoda</taxon>
        <taxon>Hexapoda</taxon>
        <taxon>Insecta</taxon>
        <taxon>Pterygota</taxon>
        <taxon>Neoptera</taxon>
        <taxon>Paraneoptera</taxon>
        <taxon>Hemiptera</taxon>
        <taxon>Heteroptera</taxon>
        <taxon>Panheteroptera</taxon>
        <taxon>Cimicomorpha</taxon>
        <taxon>Miridae</taxon>
        <taxon>Mirini</taxon>
        <taxon>Lygus</taxon>
    </lineage>
</organism>
<reference evidence="2" key="2">
    <citation type="submission" date="2014-07" db="EMBL/GenBank/DDBJ databases">
        <authorList>
            <person name="Hull J."/>
        </authorList>
    </citation>
    <scope>NUCLEOTIDE SEQUENCE</scope>
</reference>